<evidence type="ECO:0000313" key="2">
    <source>
        <dbReference type="EMBL" id="MBW4668216.1"/>
    </source>
</evidence>
<feature type="signal peptide" evidence="1">
    <location>
        <begin position="1"/>
        <end position="23"/>
    </location>
</feature>
<dbReference type="EMBL" id="JAHHGZ010000011">
    <property type="protein sequence ID" value="MBW4668216.1"/>
    <property type="molecule type" value="Genomic_DNA"/>
</dbReference>
<comment type="caution">
    <text evidence="2">The sequence shown here is derived from an EMBL/GenBank/DDBJ whole genome shotgun (WGS) entry which is preliminary data.</text>
</comment>
<keyword evidence="1" id="KW-0732">Signal</keyword>
<reference evidence="2" key="2">
    <citation type="journal article" date="2022" name="Microbiol. Resour. Announc.">
        <title>Metagenome Sequencing to Explore Phylogenomics of Terrestrial Cyanobacteria.</title>
        <authorList>
            <person name="Ward R.D."/>
            <person name="Stajich J.E."/>
            <person name="Johansen J.R."/>
            <person name="Huntemann M."/>
            <person name="Clum A."/>
            <person name="Foster B."/>
            <person name="Foster B."/>
            <person name="Roux S."/>
            <person name="Palaniappan K."/>
            <person name="Varghese N."/>
            <person name="Mukherjee S."/>
            <person name="Reddy T.B.K."/>
            <person name="Daum C."/>
            <person name="Copeland A."/>
            <person name="Chen I.A."/>
            <person name="Ivanova N.N."/>
            <person name="Kyrpides N.C."/>
            <person name="Shapiro N."/>
            <person name="Eloe-Fadrosh E.A."/>
            <person name="Pietrasiak N."/>
        </authorList>
    </citation>
    <scope>NUCLEOTIDE SEQUENCE</scope>
    <source>
        <strain evidence="2">GSE-NOS-MK-12-04C</strain>
    </source>
</reference>
<dbReference type="AlphaFoldDB" id="A0A951UT84"/>
<reference evidence="2" key="1">
    <citation type="submission" date="2021-05" db="EMBL/GenBank/DDBJ databases">
        <authorList>
            <person name="Pietrasiak N."/>
            <person name="Ward R."/>
            <person name="Stajich J.E."/>
            <person name="Kurbessoian T."/>
        </authorList>
    </citation>
    <scope>NUCLEOTIDE SEQUENCE</scope>
    <source>
        <strain evidence="2">GSE-NOS-MK-12-04C</strain>
    </source>
</reference>
<accession>A0A951UT84</accession>
<evidence type="ECO:0000256" key="1">
    <source>
        <dbReference type="SAM" id="SignalP"/>
    </source>
</evidence>
<proteinExistence type="predicted"/>
<dbReference type="Proteomes" id="UP000729701">
    <property type="component" value="Unassembled WGS sequence"/>
</dbReference>
<dbReference type="PROSITE" id="PS51257">
    <property type="entry name" value="PROKAR_LIPOPROTEIN"/>
    <property type="match status" value="1"/>
</dbReference>
<sequence length="187" mass="20980">MNIFLRFAISSVLVAASCVQATAQTTVSPSRNAIALRLDHSSARVIKREITPGTVTFTRQNGCSLQIPVSTVFFNDGTILRTPIQVTASGNSVPQWRNEYRKPWLSQLTDYEGGEYKFMLFKVGQHPSILIGVEESEQKMLETQTVCAAAAYQIFKSNRLLLKPIAEKRVNDLSWSLKQGWESYFSN</sequence>
<gene>
    <name evidence="2" type="ORF">KME60_12530</name>
</gene>
<name>A0A951UT84_9CYAN</name>
<protein>
    <submittedName>
        <fullName evidence="2">Uncharacterized protein</fullName>
    </submittedName>
</protein>
<organism evidence="2 3">
    <name type="scientific">Cyanomargarita calcarea GSE-NOS-MK-12-04C</name>
    <dbReference type="NCBI Taxonomy" id="2839659"/>
    <lineage>
        <taxon>Bacteria</taxon>
        <taxon>Bacillati</taxon>
        <taxon>Cyanobacteriota</taxon>
        <taxon>Cyanophyceae</taxon>
        <taxon>Nostocales</taxon>
        <taxon>Cyanomargaritaceae</taxon>
        <taxon>Cyanomargarita</taxon>
    </lineage>
</organism>
<evidence type="ECO:0000313" key="3">
    <source>
        <dbReference type="Proteomes" id="UP000729701"/>
    </source>
</evidence>
<feature type="chain" id="PRO_5038131638" evidence="1">
    <location>
        <begin position="24"/>
        <end position="187"/>
    </location>
</feature>